<dbReference type="RefSeq" id="WP_240714476.1">
    <property type="nucleotide sequence ID" value="NZ_JAKVTV010000005.1"/>
</dbReference>
<accession>A0A9X2ACQ6</accession>
<keyword evidence="2" id="KW-0472">Membrane</keyword>
<dbReference type="InterPro" id="IPR011050">
    <property type="entry name" value="Pectin_lyase_fold/virulence"/>
</dbReference>
<dbReference type="SUPFAM" id="SSF51126">
    <property type="entry name" value="Pectin lyase-like"/>
    <property type="match status" value="1"/>
</dbReference>
<comment type="caution">
    <text evidence="3">The sequence shown here is derived from an EMBL/GenBank/DDBJ whole genome shotgun (WGS) entry which is preliminary data.</text>
</comment>
<keyword evidence="4" id="KW-1185">Reference proteome</keyword>
<keyword evidence="2" id="KW-1133">Transmembrane helix</keyword>
<protein>
    <submittedName>
        <fullName evidence="3">Uncharacterized protein</fullName>
    </submittedName>
</protein>
<feature type="compositionally biased region" description="Basic and acidic residues" evidence="1">
    <location>
        <begin position="509"/>
        <end position="522"/>
    </location>
</feature>
<gene>
    <name evidence="3" type="ORF">ML462_14120</name>
</gene>
<dbReference type="Proteomes" id="UP001139226">
    <property type="component" value="Unassembled WGS sequence"/>
</dbReference>
<evidence type="ECO:0000256" key="1">
    <source>
        <dbReference type="SAM" id="MobiDB-lite"/>
    </source>
</evidence>
<evidence type="ECO:0000256" key="2">
    <source>
        <dbReference type="SAM" id="Phobius"/>
    </source>
</evidence>
<name>A0A9X2ACQ6_9FLAO</name>
<feature type="region of interest" description="Disordered" evidence="1">
    <location>
        <begin position="483"/>
        <end position="522"/>
    </location>
</feature>
<organism evidence="3 4">
    <name type="scientific">Christiangramia lutea</name>
    <dbReference type="NCBI Taxonomy" id="1607951"/>
    <lineage>
        <taxon>Bacteria</taxon>
        <taxon>Pseudomonadati</taxon>
        <taxon>Bacteroidota</taxon>
        <taxon>Flavobacteriia</taxon>
        <taxon>Flavobacteriales</taxon>
        <taxon>Flavobacteriaceae</taxon>
        <taxon>Christiangramia</taxon>
    </lineage>
</organism>
<sequence length="556" mass="64330">MKKYRFNPVNDGKDKTKEVRRFINLIPNGTREKPVDVYFHQDFPVLVNGMVWEKYKNVKVKVSELRKKDDRNYFYDFDLPELERGYKYQFLFSGVSNGGITLYDTKFRYLKDHNSEFVDELIEFDIIISDDHEYADIGEYGILRVENKKFVRFHFKPTIQFYTNVDTELKGYAKDRTHHDTARRKFWLFVNCEEVEAHYINAEMNNKRPNPKGGREDFPIFSKFREFEHFIEFDNCKKMYFTNIHGRDIYGDGIYTYEGCEDITVINGLIDRNGRQTLAPCGGKRLWFEGITGTASTRGYCDIEIPNTSALQVAEDIVVKKGKGKTWLNGFPIGGSGDVNRVLFEDIELDTKSRTSYMNGAGRRKRDNITFRRIVRTRSHGSDKSINAWYDAHNVFLEDCDTVVSADRSQQVVELHGDCKNIIIKGDTGENIKYLELNGVNPKEVHVYENQNELTAIDGEGNVIKLLEDSKLEDLKMPEEPNFKPYMGIEVPETPDEGGSEQVPGFPEEPPKEDQEKQEEVIEKPKVEKAWCKNKNIWIVGGIGLLILIGLLTLLI</sequence>
<proteinExistence type="predicted"/>
<reference evidence="3" key="1">
    <citation type="submission" date="2022-03" db="EMBL/GenBank/DDBJ databases">
        <title>Gramella crocea sp. nov., isolated from activated sludge of a seafood processing plant.</title>
        <authorList>
            <person name="Zhang X."/>
        </authorList>
    </citation>
    <scope>NUCLEOTIDE SEQUENCE</scope>
    <source>
        <strain evidence="3">YJ019</strain>
    </source>
</reference>
<dbReference type="AlphaFoldDB" id="A0A9X2ACQ6"/>
<dbReference type="InterPro" id="IPR012334">
    <property type="entry name" value="Pectin_lyas_fold"/>
</dbReference>
<evidence type="ECO:0000313" key="3">
    <source>
        <dbReference type="EMBL" id="MCH4824308.1"/>
    </source>
</evidence>
<dbReference type="EMBL" id="JAKVTV010000005">
    <property type="protein sequence ID" value="MCH4824308.1"/>
    <property type="molecule type" value="Genomic_DNA"/>
</dbReference>
<feature type="transmembrane region" description="Helical" evidence="2">
    <location>
        <begin position="537"/>
        <end position="555"/>
    </location>
</feature>
<keyword evidence="2" id="KW-0812">Transmembrane</keyword>
<dbReference type="Gene3D" id="2.160.20.10">
    <property type="entry name" value="Single-stranded right-handed beta-helix, Pectin lyase-like"/>
    <property type="match status" value="1"/>
</dbReference>
<evidence type="ECO:0000313" key="4">
    <source>
        <dbReference type="Proteomes" id="UP001139226"/>
    </source>
</evidence>